<accession>A0A0D2ANY7</accession>
<organism evidence="1 2">
    <name type="scientific">Verruconis gallopava</name>
    <dbReference type="NCBI Taxonomy" id="253628"/>
    <lineage>
        <taxon>Eukaryota</taxon>
        <taxon>Fungi</taxon>
        <taxon>Dikarya</taxon>
        <taxon>Ascomycota</taxon>
        <taxon>Pezizomycotina</taxon>
        <taxon>Dothideomycetes</taxon>
        <taxon>Pleosporomycetidae</taxon>
        <taxon>Venturiales</taxon>
        <taxon>Sympoventuriaceae</taxon>
        <taxon>Verruconis</taxon>
    </lineage>
</organism>
<gene>
    <name evidence="1" type="ORF">PV09_01184</name>
</gene>
<reference evidence="1 2" key="1">
    <citation type="submission" date="2015-01" db="EMBL/GenBank/DDBJ databases">
        <title>The Genome Sequence of Ochroconis gallopava CBS43764.</title>
        <authorList>
            <consortium name="The Broad Institute Genomics Platform"/>
            <person name="Cuomo C."/>
            <person name="de Hoog S."/>
            <person name="Gorbushina A."/>
            <person name="Stielow B."/>
            <person name="Teixiera M."/>
            <person name="Abouelleil A."/>
            <person name="Chapman S.B."/>
            <person name="Priest M."/>
            <person name="Young S.K."/>
            <person name="Wortman J."/>
            <person name="Nusbaum C."/>
            <person name="Birren B."/>
        </authorList>
    </citation>
    <scope>NUCLEOTIDE SEQUENCE [LARGE SCALE GENOMIC DNA]</scope>
    <source>
        <strain evidence="1 2">CBS 43764</strain>
    </source>
</reference>
<dbReference type="AlphaFoldDB" id="A0A0D2ANY7"/>
<dbReference type="RefSeq" id="XP_016218129.1">
    <property type="nucleotide sequence ID" value="XM_016354034.1"/>
</dbReference>
<dbReference type="GeneID" id="27309157"/>
<evidence type="ECO:0000313" key="1">
    <source>
        <dbReference type="EMBL" id="KIW08260.1"/>
    </source>
</evidence>
<dbReference type="Proteomes" id="UP000053259">
    <property type="component" value="Unassembled WGS sequence"/>
</dbReference>
<name>A0A0D2ANY7_9PEZI</name>
<sequence length="174" mass="19636">MAGKPECRTRFEDCQAWCMMNQFGEQPGINAAQFPKSRLNVRILDIASTFMQKGDDDNLNPQSSFPNTIAAYDSSTPRTSPLEAVVTGLGRGQFTEGECQQRCHVNHNQCRKDHWPYQEKQCLEQFNACQDTCGQFSKTIPSPTLASPSFQPHWTWDGITRGIRETGKPAYLVE</sequence>
<dbReference type="InParanoid" id="A0A0D2ANY7"/>
<dbReference type="EMBL" id="KN847531">
    <property type="protein sequence ID" value="KIW08260.1"/>
    <property type="molecule type" value="Genomic_DNA"/>
</dbReference>
<dbReference type="VEuPathDB" id="FungiDB:PV09_01184"/>
<keyword evidence="2" id="KW-1185">Reference proteome</keyword>
<proteinExistence type="predicted"/>
<evidence type="ECO:0000313" key="2">
    <source>
        <dbReference type="Proteomes" id="UP000053259"/>
    </source>
</evidence>
<protein>
    <submittedName>
        <fullName evidence="1">Uncharacterized protein</fullName>
    </submittedName>
</protein>
<dbReference type="HOGENOM" id="CLU_1541298_0_0_1"/>